<dbReference type="InterPro" id="IPR000551">
    <property type="entry name" value="MerR-type_HTH_dom"/>
</dbReference>
<protein>
    <submittedName>
        <fullName evidence="3">Helix-turn-helix domain-containing protein</fullName>
    </submittedName>
</protein>
<organism evidence="3 4">
    <name type="scientific">Candidatus Segetimicrobium genomatis</name>
    <dbReference type="NCBI Taxonomy" id="2569760"/>
    <lineage>
        <taxon>Bacteria</taxon>
        <taxon>Bacillati</taxon>
        <taxon>Candidatus Sysuimicrobiota</taxon>
        <taxon>Candidatus Sysuimicrobiia</taxon>
        <taxon>Candidatus Sysuimicrobiales</taxon>
        <taxon>Candidatus Segetimicrobiaceae</taxon>
        <taxon>Candidatus Segetimicrobium</taxon>
    </lineage>
</organism>
<dbReference type="InterPro" id="IPR041657">
    <property type="entry name" value="HTH_17"/>
</dbReference>
<feature type="compositionally biased region" description="Basic and acidic residues" evidence="1">
    <location>
        <begin position="262"/>
        <end position="279"/>
    </location>
</feature>
<dbReference type="EMBL" id="VBAP01000025">
    <property type="protein sequence ID" value="TMI76331.1"/>
    <property type="molecule type" value="Genomic_DNA"/>
</dbReference>
<accession>A0A537IYD9</accession>
<proteinExistence type="predicted"/>
<evidence type="ECO:0000313" key="3">
    <source>
        <dbReference type="EMBL" id="TMI76331.1"/>
    </source>
</evidence>
<dbReference type="NCBIfam" id="TIGR01764">
    <property type="entry name" value="excise"/>
    <property type="match status" value="1"/>
</dbReference>
<gene>
    <name evidence="3" type="ORF">E6H05_03885</name>
</gene>
<evidence type="ECO:0000313" key="4">
    <source>
        <dbReference type="Proteomes" id="UP000318834"/>
    </source>
</evidence>
<comment type="caution">
    <text evidence="3">The sequence shown here is derived from an EMBL/GenBank/DDBJ whole genome shotgun (WGS) entry which is preliminary data.</text>
</comment>
<name>A0A537IYD9_9BACT</name>
<sequence>MTTKARRERRGTAKRWFSSSQAARYLGVSVDTIRDLDESGELQAERTKGGHRRFSREKLDAYLGKTKRGRSVRPEAGARRPPPRASRAQRIPEPPDDDPEDLELMDAEVEAAVEVPPPVRVPQPNPLERLVRDMTEQLKRDRAEAPRRRLVALKQYGLNQVPWGVPDSWRPKVATALEGYVTLENFPSWVSDQQAYAFVRGKVEEVLQPYRDEVARGQQETQDQRRVQALIDYGKRYASDKAPFDWESEDRDRALRDVERMLKDSVEPDWTEQRVKDAVDDQLDEREEEPDDDDEDDEDEDEDDENDENEEETDEF</sequence>
<dbReference type="GO" id="GO:0006355">
    <property type="term" value="P:regulation of DNA-templated transcription"/>
    <property type="evidence" value="ECO:0007669"/>
    <property type="project" value="InterPro"/>
</dbReference>
<feature type="region of interest" description="Disordered" evidence="1">
    <location>
        <begin position="262"/>
        <end position="316"/>
    </location>
</feature>
<evidence type="ECO:0000256" key="1">
    <source>
        <dbReference type="SAM" id="MobiDB-lite"/>
    </source>
</evidence>
<feature type="compositionally biased region" description="Acidic residues" evidence="1">
    <location>
        <begin position="280"/>
        <end position="316"/>
    </location>
</feature>
<feature type="domain" description="HTH merR-type" evidence="2">
    <location>
        <begin position="20"/>
        <end position="60"/>
    </location>
</feature>
<dbReference type="Gene3D" id="1.10.1660.10">
    <property type="match status" value="1"/>
</dbReference>
<dbReference type="AlphaFoldDB" id="A0A537IYD9"/>
<dbReference type="Proteomes" id="UP000318834">
    <property type="component" value="Unassembled WGS sequence"/>
</dbReference>
<feature type="compositionally biased region" description="Acidic residues" evidence="1">
    <location>
        <begin position="94"/>
        <end position="104"/>
    </location>
</feature>
<dbReference type="PROSITE" id="PS50937">
    <property type="entry name" value="HTH_MERR_2"/>
    <property type="match status" value="1"/>
</dbReference>
<reference evidence="3 4" key="1">
    <citation type="journal article" date="2019" name="Nat. Microbiol.">
        <title>Mediterranean grassland soil C-N compound turnover is dependent on rainfall and depth, and is mediated by genomically divergent microorganisms.</title>
        <authorList>
            <person name="Diamond S."/>
            <person name="Andeer P.F."/>
            <person name="Li Z."/>
            <person name="Crits-Christoph A."/>
            <person name="Burstein D."/>
            <person name="Anantharaman K."/>
            <person name="Lane K.R."/>
            <person name="Thomas B.C."/>
            <person name="Pan C."/>
            <person name="Northen T.R."/>
            <person name="Banfield J.F."/>
        </authorList>
    </citation>
    <scope>NUCLEOTIDE SEQUENCE [LARGE SCALE GENOMIC DNA]</scope>
    <source>
        <strain evidence="3">NP_8</strain>
    </source>
</reference>
<dbReference type="InterPro" id="IPR010093">
    <property type="entry name" value="SinI_DNA-bd"/>
</dbReference>
<dbReference type="Pfam" id="PF12728">
    <property type="entry name" value="HTH_17"/>
    <property type="match status" value="1"/>
</dbReference>
<dbReference type="GO" id="GO:0003677">
    <property type="term" value="F:DNA binding"/>
    <property type="evidence" value="ECO:0007669"/>
    <property type="project" value="InterPro"/>
</dbReference>
<dbReference type="InterPro" id="IPR009061">
    <property type="entry name" value="DNA-bd_dom_put_sf"/>
</dbReference>
<evidence type="ECO:0000259" key="2">
    <source>
        <dbReference type="PROSITE" id="PS50937"/>
    </source>
</evidence>
<feature type="region of interest" description="Disordered" evidence="1">
    <location>
        <begin position="41"/>
        <end position="104"/>
    </location>
</feature>
<dbReference type="SUPFAM" id="SSF46955">
    <property type="entry name" value="Putative DNA-binding domain"/>
    <property type="match status" value="1"/>
</dbReference>